<evidence type="ECO:0000256" key="1">
    <source>
        <dbReference type="PIRSR" id="PIRSR640198-1"/>
    </source>
</evidence>
<feature type="binding site" evidence="2">
    <location>
        <position position="207"/>
    </location>
    <ligand>
        <name>ATP</name>
        <dbReference type="ChEBI" id="CHEBI:30616"/>
    </ligand>
</feature>
<dbReference type="OrthoDB" id="9813719at2"/>
<keyword evidence="2" id="KW-0547">Nucleotide-binding</keyword>
<dbReference type="PROSITE" id="PS51459">
    <property type="entry name" value="FIDO"/>
    <property type="match status" value="1"/>
</dbReference>
<evidence type="ECO:0000256" key="3">
    <source>
        <dbReference type="PIRSR" id="PIRSR640198-3"/>
    </source>
</evidence>
<dbReference type="SUPFAM" id="SSF140931">
    <property type="entry name" value="Fic-like"/>
    <property type="match status" value="1"/>
</dbReference>
<evidence type="ECO:0000256" key="2">
    <source>
        <dbReference type="PIRSR" id="PIRSR640198-2"/>
    </source>
</evidence>
<reference evidence="5 6" key="1">
    <citation type="submission" date="2018-04" db="EMBL/GenBank/DDBJ databases">
        <title>Novel Campyloabacter and Helicobacter Species and Strains.</title>
        <authorList>
            <person name="Mannion A.J."/>
            <person name="Shen Z."/>
            <person name="Fox J.G."/>
        </authorList>
    </citation>
    <scope>NUCLEOTIDE SEQUENCE [LARGE SCALE GENOMIC DNA]</scope>
    <source>
        <strain evidence="5 6">MIT 04-9362</strain>
    </source>
</reference>
<dbReference type="InterPro" id="IPR036597">
    <property type="entry name" value="Fido-like_dom_sf"/>
</dbReference>
<dbReference type="PANTHER" id="PTHR13504">
    <property type="entry name" value="FIDO DOMAIN-CONTAINING PROTEIN DDB_G0283145"/>
    <property type="match status" value="1"/>
</dbReference>
<dbReference type="Proteomes" id="UP000256695">
    <property type="component" value="Unassembled WGS sequence"/>
</dbReference>
<accession>A0A3D8JBM6</accession>
<feature type="domain" description="Fido" evidence="4">
    <location>
        <begin position="81"/>
        <end position="220"/>
    </location>
</feature>
<dbReference type="AlphaFoldDB" id="A0A3D8JBM6"/>
<gene>
    <name evidence="5" type="ORF">CQA57_01250</name>
</gene>
<dbReference type="InterPro" id="IPR040198">
    <property type="entry name" value="Fido_containing"/>
</dbReference>
<keyword evidence="6" id="KW-1185">Reference proteome</keyword>
<dbReference type="PANTHER" id="PTHR13504:SF38">
    <property type="entry name" value="FIDO DOMAIN-CONTAINING PROTEIN"/>
    <property type="match status" value="1"/>
</dbReference>
<dbReference type="Gene3D" id="1.10.3290.10">
    <property type="entry name" value="Fido-like domain"/>
    <property type="match status" value="1"/>
</dbReference>
<dbReference type="GO" id="GO:0005524">
    <property type="term" value="F:ATP binding"/>
    <property type="evidence" value="ECO:0007669"/>
    <property type="project" value="UniProtKB-KW"/>
</dbReference>
<evidence type="ECO:0000313" key="5">
    <source>
        <dbReference type="EMBL" id="RDU74466.1"/>
    </source>
</evidence>
<feature type="binding site" evidence="2">
    <location>
        <begin position="167"/>
        <end position="174"/>
    </location>
    <ligand>
        <name>ATP</name>
        <dbReference type="ChEBI" id="CHEBI:30616"/>
    </ligand>
</feature>
<organism evidence="5 6">
    <name type="scientific">Helicobacter anseris</name>
    <dbReference type="NCBI Taxonomy" id="375926"/>
    <lineage>
        <taxon>Bacteria</taxon>
        <taxon>Pseudomonadati</taxon>
        <taxon>Campylobacterota</taxon>
        <taxon>Epsilonproteobacteria</taxon>
        <taxon>Campylobacterales</taxon>
        <taxon>Helicobacteraceae</taxon>
        <taxon>Helicobacter</taxon>
    </lineage>
</organism>
<dbReference type="Pfam" id="PF02661">
    <property type="entry name" value="Fic"/>
    <property type="match status" value="1"/>
</dbReference>
<evidence type="ECO:0000259" key="4">
    <source>
        <dbReference type="PROSITE" id="PS51459"/>
    </source>
</evidence>
<dbReference type="EMBL" id="NXLX01000002">
    <property type="protein sequence ID" value="RDU74466.1"/>
    <property type="molecule type" value="Genomic_DNA"/>
</dbReference>
<dbReference type="InterPro" id="IPR003812">
    <property type="entry name" value="Fido"/>
</dbReference>
<keyword evidence="2" id="KW-0067">ATP-binding</keyword>
<protein>
    <submittedName>
        <fullName evidence="5">Cell filamentation protein Fic</fullName>
    </submittedName>
</protein>
<comment type="caution">
    <text evidence="5">The sequence shown here is derived from an EMBL/GenBank/DDBJ whole genome shotgun (WGS) entry which is preliminary data.</text>
</comment>
<feature type="active site" evidence="1">
    <location>
        <position position="163"/>
    </location>
</feature>
<sequence length="244" mass="28771">MLLKALENENYLKDLTIRMAHHSTAIEGNTLTQDQTASIILDGFIPSHTNEREFFEVRNYRFVIPKILEFYQQNLQNNQKLNTNQIKELHSIVMDNLIENKGQFKVIPNLIVGANFETSKPYLVPTHLQEMLNNLDYQINSAKDDDQKLEAILQSHFHFEKIHPFNDGNGRVGRLIMFYFCIENNITPFVIQKEQKSLYISILRESNLTEFKKLAKDLQEIELNRLQIFLSQQKEKQIRKSFKR</sequence>
<proteinExistence type="predicted"/>
<feature type="site" description="Important for autoinhibition of adenylyltransferase activity" evidence="3">
    <location>
        <position position="27"/>
    </location>
</feature>
<evidence type="ECO:0000313" key="6">
    <source>
        <dbReference type="Proteomes" id="UP000256695"/>
    </source>
</evidence>
<name>A0A3D8JBM6_9HELI</name>